<gene>
    <name evidence="2" type="ORF">RGQ29_017104</name>
</gene>
<dbReference type="SUPFAM" id="SSF49599">
    <property type="entry name" value="TRAF domain-like"/>
    <property type="match status" value="2"/>
</dbReference>
<dbReference type="EMBL" id="JAXUIC010000004">
    <property type="protein sequence ID" value="KAK4592814.1"/>
    <property type="molecule type" value="Genomic_DNA"/>
</dbReference>
<feature type="domain" description="MATH" evidence="1">
    <location>
        <begin position="188"/>
        <end position="308"/>
    </location>
</feature>
<keyword evidence="3" id="KW-1185">Reference proteome</keyword>
<dbReference type="Gene3D" id="2.60.210.10">
    <property type="entry name" value="Apoptosis, Tumor Necrosis Factor Receptor Associated Protein 2, Chain A"/>
    <property type="match status" value="2"/>
</dbReference>
<dbReference type="InterPro" id="IPR002083">
    <property type="entry name" value="MATH/TRAF_dom"/>
</dbReference>
<dbReference type="Pfam" id="PF22486">
    <property type="entry name" value="MATH_2"/>
    <property type="match status" value="2"/>
</dbReference>
<reference evidence="2 3" key="1">
    <citation type="journal article" date="2023" name="G3 (Bethesda)">
        <title>A haplotype-resolved chromosome-scale genome for Quercus rubra L. provides insights into the genetics of adaptive traits for red oak species.</title>
        <authorList>
            <person name="Kapoor B."/>
            <person name="Jenkins J."/>
            <person name="Schmutz J."/>
            <person name="Zhebentyayeva T."/>
            <person name="Kuelheim C."/>
            <person name="Coggeshall M."/>
            <person name="Heim C."/>
            <person name="Lasky J.R."/>
            <person name="Leites L."/>
            <person name="Islam-Faridi N."/>
            <person name="Romero-Severson J."/>
            <person name="DeLeo V.L."/>
            <person name="Lucas S.M."/>
            <person name="Lazic D."/>
            <person name="Gailing O."/>
            <person name="Carlson J."/>
            <person name="Staton M."/>
        </authorList>
    </citation>
    <scope>NUCLEOTIDE SEQUENCE [LARGE SCALE GENOMIC DNA]</scope>
    <source>
        <strain evidence="2">Pseudo-F2</strain>
    </source>
</reference>
<proteinExistence type="predicted"/>
<evidence type="ECO:0000259" key="1">
    <source>
        <dbReference type="PROSITE" id="PS50144"/>
    </source>
</evidence>
<accession>A0AAN7FMC3</accession>
<dbReference type="InterPro" id="IPR008974">
    <property type="entry name" value="TRAF-like"/>
</dbReference>
<dbReference type="AlphaFoldDB" id="A0AAN7FMC3"/>
<evidence type="ECO:0000313" key="3">
    <source>
        <dbReference type="Proteomes" id="UP001324115"/>
    </source>
</evidence>
<dbReference type="PANTHER" id="PTHR46162">
    <property type="entry name" value="TRAF-LIKE FAMILY PROTEIN"/>
    <property type="match status" value="1"/>
</dbReference>
<feature type="domain" description="MATH" evidence="1">
    <location>
        <begin position="38"/>
        <end position="168"/>
    </location>
</feature>
<dbReference type="PANTHER" id="PTHR46162:SF40">
    <property type="entry name" value="TRAF-LIKE FAMILY PROTEIN"/>
    <property type="match status" value="1"/>
</dbReference>
<dbReference type="CDD" id="cd00121">
    <property type="entry name" value="MATH"/>
    <property type="match status" value="2"/>
</dbReference>
<protein>
    <recommendedName>
        <fullName evidence="1">MATH domain-containing protein</fullName>
    </recommendedName>
</protein>
<dbReference type="Proteomes" id="UP001324115">
    <property type="component" value="Unassembled WGS sequence"/>
</dbReference>
<dbReference type="SMART" id="SM00061">
    <property type="entry name" value="MATH"/>
    <property type="match status" value="2"/>
</dbReference>
<name>A0AAN7FMC3_QUERU</name>
<comment type="caution">
    <text evidence="2">The sequence shown here is derived from an EMBL/GenBank/DDBJ whole genome shotgun (WGS) entry which is preliminary data.</text>
</comment>
<sequence>MCARTLGCKSKVTGWFEWVFIPLIKITARFFPPIKTGEIPTSYALLCDTGVEKYDSGVFEVSGHKWRLSIYPRGNEKMNGSGHISIYLAIVDTEKYTPGWEIYVSFKLFLFDQIQHKFLMIHDADGVTRRFHDIKTKWGFHKFLSLKSFKDISQGYLVNDCCVFGVELFVHERNAKQEFLTMIKEPFNCTMTWEIENFSTLDEVSYYSQIFKVGDVKWKVSFLKLRTSLKSLFLFCCDCVLPEHKVFVEFKIPIKDKINNEHHMEKTEKHWFTTSSNEWGFSHFMPLEELLDASELLVNDTLIVEGEIIVISNVK</sequence>
<dbReference type="PROSITE" id="PS50144">
    <property type="entry name" value="MATH"/>
    <property type="match status" value="2"/>
</dbReference>
<evidence type="ECO:0000313" key="2">
    <source>
        <dbReference type="EMBL" id="KAK4592814.1"/>
    </source>
</evidence>
<organism evidence="2 3">
    <name type="scientific">Quercus rubra</name>
    <name type="common">Northern red oak</name>
    <name type="synonym">Quercus borealis</name>
    <dbReference type="NCBI Taxonomy" id="3512"/>
    <lineage>
        <taxon>Eukaryota</taxon>
        <taxon>Viridiplantae</taxon>
        <taxon>Streptophyta</taxon>
        <taxon>Embryophyta</taxon>
        <taxon>Tracheophyta</taxon>
        <taxon>Spermatophyta</taxon>
        <taxon>Magnoliopsida</taxon>
        <taxon>eudicotyledons</taxon>
        <taxon>Gunneridae</taxon>
        <taxon>Pentapetalae</taxon>
        <taxon>rosids</taxon>
        <taxon>fabids</taxon>
        <taxon>Fagales</taxon>
        <taxon>Fagaceae</taxon>
        <taxon>Quercus</taxon>
    </lineage>
</organism>